<keyword evidence="3" id="KW-1185">Reference proteome</keyword>
<protein>
    <submittedName>
        <fullName evidence="2">Uncharacterized protein</fullName>
    </submittedName>
</protein>
<organism evidence="2 3">
    <name type="scientific">Oryza meyeriana var. granulata</name>
    <dbReference type="NCBI Taxonomy" id="110450"/>
    <lineage>
        <taxon>Eukaryota</taxon>
        <taxon>Viridiplantae</taxon>
        <taxon>Streptophyta</taxon>
        <taxon>Embryophyta</taxon>
        <taxon>Tracheophyta</taxon>
        <taxon>Spermatophyta</taxon>
        <taxon>Magnoliopsida</taxon>
        <taxon>Liliopsida</taxon>
        <taxon>Poales</taxon>
        <taxon>Poaceae</taxon>
        <taxon>BOP clade</taxon>
        <taxon>Oryzoideae</taxon>
        <taxon>Oryzeae</taxon>
        <taxon>Oryzinae</taxon>
        <taxon>Oryza</taxon>
        <taxon>Oryza meyeriana</taxon>
    </lineage>
</organism>
<proteinExistence type="predicted"/>
<dbReference type="AlphaFoldDB" id="A0A6G1DLX7"/>
<feature type="region of interest" description="Disordered" evidence="1">
    <location>
        <begin position="1"/>
        <end position="32"/>
    </location>
</feature>
<reference evidence="2 3" key="1">
    <citation type="submission" date="2019-11" db="EMBL/GenBank/DDBJ databases">
        <title>Whole genome sequence of Oryza granulata.</title>
        <authorList>
            <person name="Li W."/>
        </authorList>
    </citation>
    <scope>NUCLEOTIDE SEQUENCE [LARGE SCALE GENOMIC DNA]</scope>
    <source>
        <strain evidence="3">cv. Menghai</strain>
        <tissue evidence="2">Leaf</tissue>
    </source>
</reference>
<dbReference type="EMBL" id="SPHZ02000006">
    <property type="protein sequence ID" value="KAF0913835.1"/>
    <property type="molecule type" value="Genomic_DNA"/>
</dbReference>
<comment type="caution">
    <text evidence="2">The sequence shown here is derived from an EMBL/GenBank/DDBJ whole genome shotgun (WGS) entry which is preliminary data.</text>
</comment>
<sequence length="64" mass="6790">MEDGKAGWGSNHKGVSAEPANLPGESSTNPQWRILGGCHNEMVATSHHFTGKITTKCPVTGQDE</sequence>
<accession>A0A6G1DLX7</accession>
<dbReference type="Proteomes" id="UP000479710">
    <property type="component" value="Unassembled WGS sequence"/>
</dbReference>
<evidence type="ECO:0000313" key="3">
    <source>
        <dbReference type="Proteomes" id="UP000479710"/>
    </source>
</evidence>
<evidence type="ECO:0000256" key="1">
    <source>
        <dbReference type="SAM" id="MobiDB-lite"/>
    </source>
</evidence>
<name>A0A6G1DLX7_9ORYZ</name>
<gene>
    <name evidence="2" type="ORF">E2562_024920</name>
</gene>
<evidence type="ECO:0000313" key="2">
    <source>
        <dbReference type="EMBL" id="KAF0913835.1"/>
    </source>
</evidence>